<dbReference type="PIRSF" id="PIRSF006446">
    <property type="entry name" value="Cyt_quinol_oxidase_1"/>
    <property type="match status" value="1"/>
</dbReference>
<gene>
    <name evidence="14" type="ORF">VCR4J5_200399</name>
    <name evidence="13" type="ORF">VCR5J5_230125</name>
</gene>
<keyword evidence="9 12" id="KW-1133">Transmembrane helix</keyword>
<evidence type="ECO:0000313" key="15">
    <source>
        <dbReference type="Proteomes" id="UP000049077"/>
    </source>
</evidence>
<keyword evidence="8 12" id="KW-0249">Electron transport</keyword>
<comment type="subcellular location">
    <subcellularLocation>
        <location evidence="12">Cell inner membrane</location>
    </subcellularLocation>
    <subcellularLocation>
        <location evidence="1">Cell membrane</location>
        <topology evidence="1">Multi-pass membrane protein</topology>
    </subcellularLocation>
</comment>
<dbReference type="GO" id="GO:0019646">
    <property type="term" value="P:aerobic electron transport chain"/>
    <property type="evidence" value="ECO:0007669"/>
    <property type="project" value="InterPro"/>
</dbReference>
<dbReference type="GO" id="GO:0009055">
    <property type="term" value="F:electron transfer activity"/>
    <property type="evidence" value="ECO:0007669"/>
    <property type="project" value="UniProtKB-UniRule"/>
</dbReference>
<feature type="transmembrane region" description="Helical" evidence="12">
    <location>
        <begin position="430"/>
        <end position="447"/>
    </location>
</feature>
<feature type="transmembrane region" description="Helical" evidence="12">
    <location>
        <begin position="482"/>
        <end position="501"/>
    </location>
</feature>
<accession>A0A4V2RW12</accession>
<evidence type="ECO:0000256" key="5">
    <source>
        <dbReference type="ARBA" id="ARBA00022617"/>
    </source>
</evidence>
<evidence type="ECO:0000256" key="10">
    <source>
        <dbReference type="ARBA" id="ARBA00023004"/>
    </source>
</evidence>
<evidence type="ECO:0000256" key="7">
    <source>
        <dbReference type="ARBA" id="ARBA00022723"/>
    </source>
</evidence>
<dbReference type="EMBL" id="CCJX01000103">
    <property type="protein sequence ID" value="CDT36222.1"/>
    <property type="molecule type" value="Genomic_DNA"/>
</dbReference>
<evidence type="ECO:0000313" key="14">
    <source>
        <dbReference type="EMBL" id="CDT36222.1"/>
    </source>
</evidence>
<dbReference type="Proteomes" id="UP000049495">
    <property type="component" value="Unassembled WGS sequence"/>
</dbReference>
<sequence>MDYIDLVDNARLEFAFSMTSHHVWVPIYLGAALVAAILETLYVTTGRIDYKTSSMYISKMLLPTFIVIIFLGIATPPFSDDWTVWWSYVKVLDPEDLTGRIPSTLIVVTLIAFITSQAGWKRLPPKIHVIATWILPLMPAIAESSAIAVNGWMHAPHTTSSFDLDTLMYVRDSFSAYFFQPMTALRFAHNFAATYIVGIAAVLSMSCYFLLRNKHAFFVQKTVLIASVSGLLLSLFLAVAGDEQGRAVAETQPMKLAQLEALWETDADPHLVLFAIPDMKEMTNKYEISVPYILGFLLGSDDENPIKGIKQLLEENEQRVRSGMIAYQAMQEYQQDRANQEAEHRLLAHHKDLGFAYLLGKYTDDILSATDADIKNAAKDTMTNVTFLFFSFRIMVGLGILLTGVFAYWSVKSYKNSLDTASPWMIKFSMLALPMALVAYLVGWALSEVGRQPWIIYEVLPTFTGGGDYQNGQSAGFPMDTLVMITAVLFSSLSLYIAWLIRRGPQLTNK</sequence>
<evidence type="ECO:0000256" key="4">
    <source>
        <dbReference type="ARBA" id="ARBA00022475"/>
    </source>
</evidence>
<evidence type="ECO:0000256" key="11">
    <source>
        <dbReference type="ARBA" id="ARBA00023136"/>
    </source>
</evidence>
<feature type="transmembrane region" description="Helical" evidence="12">
    <location>
        <begin position="192"/>
        <end position="211"/>
    </location>
</feature>
<dbReference type="Pfam" id="PF01654">
    <property type="entry name" value="Cyt_bd_oxida_I"/>
    <property type="match status" value="1"/>
</dbReference>
<dbReference type="GO" id="GO:0016682">
    <property type="term" value="F:oxidoreductase activity, acting on diphenols and related substances as donors, oxygen as acceptor"/>
    <property type="evidence" value="ECO:0007669"/>
    <property type="project" value="TreeGrafter"/>
</dbReference>
<feature type="transmembrane region" description="Helical" evidence="12">
    <location>
        <begin position="127"/>
        <end position="153"/>
    </location>
</feature>
<evidence type="ECO:0000313" key="13">
    <source>
        <dbReference type="EMBL" id="CDT27854.1"/>
    </source>
</evidence>
<evidence type="ECO:0000313" key="16">
    <source>
        <dbReference type="Proteomes" id="UP000049495"/>
    </source>
</evidence>
<feature type="transmembrane region" description="Helical" evidence="12">
    <location>
        <begin position="97"/>
        <end position="115"/>
    </location>
</feature>
<evidence type="ECO:0000256" key="9">
    <source>
        <dbReference type="ARBA" id="ARBA00022989"/>
    </source>
</evidence>
<evidence type="ECO:0000256" key="8">
    <source>
        <dbReference type="ARBA" id="ARBA00022982"/>
    </source>
</evidence>
<reference evidence="13 15" key="1">
    <citation type="submission" date="2014-06" db="EMBL/GenBank/DDBJ databases">
        <authorList>
            <person name="Le Roux F."/>
        </authorList>
    </citation>
    <scope>NUCLEOTIDE SEQUENCE</scope>
    <source>
        <strain evidence="14 15">J5-4</strain>
        <strain evidence="13">J5-5</strain>
    </source>
</reference>
<comment type="similarity">
    <text evidence="2 12">Belongs to the cytochrome ubiquinol oxidase subunit 1 family.</text>
</comment>
<dbReference type="PANTHER" id="PTHR30365">
    <property type="entry name" value="CYTOCHROME D UBIQUINOL OXIDASE"/>
    <property type="match status" value="1"/>
</dbReference>
<evidence type="ECO:0000256" key="12">
    <source>
        <dbReference type="PIRNR" id="PIRNR006446"/>
    </source>
</evidence>
<protein>
    <submittedName>
        <fullName evidence="13">Cytochrome bd ubiquinol oxidase subunit I</fullName>
    </submittedName>
</protein>
<keyword evidence="6 12" id="KW-0812">Transmembrane</keyword>
<dbReference type="Proteomes" id="UP000049077">
    <property type="component" value="Unassembled WGS sequence"/>
</dbReference>
<dbReference type="PANTHER" id="PTHR30365:SF14">
    <property type="entry name" value="CYTOCHROME BD MENAQUINOL OXIDASE SUBUNIT I-RELATED"/>
    <property type="match status" value="1"/>
</dbReference>
<keyword evidence="3 12" id="KW-0813">Transport</keyword>
<keyword evidence="5 12" id="KW-0349">Heme</keyword>
<evidence type="ECO:0000256" key="3">
    <source>
        <dbReference type="ARBA" id="ARBA00022448"/>
    </source>
</evidence>
<keyword evidence="10 12" id="KW-0408">Iron</keyword>
<proteinExistence type="inferred from homology"/>
<feature type="transmembrane region" description="Helical" evidence="12">
    <location>
        <begin position="23"/>
        <end position="44"/>
    </location>
</feature>
<evidence type="ECO:0000256" key="1">
    <source>
        <dbReference type="ARBA" id="ARBA00004651"/>
    </source>
</evidence>
<dbReference type="GO" id="GO:0020037">
    <property type="term" value="F:heme binding"/>
    <property type="evidence" value="ECO:0007669"/>
    <property type="project" value="TreeGrafter"/>
</dbReference>
<keyword evidence="7 12" id="KW-0479">Metal-binding</keyword>
<keyword evidence="15" id="KW-1185">Reference proteome</keyword>
<dbReference type="AlphaFoldDB" id="A0A4V2RW12"/>
<comment type="caution">
    <text evidence="13">The sequence shown here is derived from an EMBL/GenBank/DDBJ whole genome shotgun (WGS) entry which is preliminary data.</text>
</comment>
<dbReference type="OrthoDB" id="9807042at2"/>
<dbReference type="InterPro" id="IPR002585">
    <property type="entry name" value="Cyt-d_ubiquinol_oxidase_su_1"/>
</dbReference>
<evidence type="ECO:0000256" key="2">
    <source>
        <dbReference type="ARBA" id="ARBA00009819"/>
    </source>
</evidence>
<dbReference type="GO" id="GO:0070069">
    <property type="term" value="C:cytochrome complex"/>
    <property type="evidence" value="ECO:0007669"/>
    <property type="project" value="UniProtKB-UniRule"/>
</dbReference>
<organism evidence="13 16">
    <name type="scientific">Vibrio crassostreae</name>
    <dbReference type="NCBI Taxonomy" id="246167"/>
    <lineage>
        <taxon>Bacteria</taxon>
        <taxon>Pseudomonadati</taxon>
        <taxon>Pseudomonadota</taxon>
        <taxon>Gammaproteobacteria</taxon>
        <taxon>Vibrionales</taxon>
        <taxon>Vibrionaceae</taxon>
        <taxon>Vibrio</taxon>
    </lineage>
</organism>
<dbReference type="GO" id="GO:0046872">
    <property type="term" value="F:metal ion binding"/>
    <property type="evidence" value="ECO:0007669"/>
    <property type="project" value="UniProtKB-UniRule"/>
</dbReference>
<dbReference type="GeneID" id="93902659"/>
<reference evidence="16" key="2">
    <citation type="submission" date="2014-06" db="EMBL/GenBank/DDBJ databases">
        <authorList>
            <person name="Le Roux Frederique"/>
        </authorList>
    </citation>
    <scope>NUCLEOTIDE SEQUENCE [LARGE SCALE GENOMIC DNA]</scope>
    <source>
        <strain evidence="16">J5-5</strain>
    </source>
</reference>
<keyword evidence="11 12" id="KW-0472">Membrane</keyword>
<feature type="transmembrane region" description="Helical" evidence="12">
    <location>
        <begin position="223"/>
        <end position="241"/>
    </location>
</feature>
<feature type="transmembrane region" description="Helical" evidence="12">
    <location>
        <begin position="56"/>
        <end position="77"/>
    </location>
</feature>
<name>A0A4V2RW12_9VIBR</name>
<dbReference type="RefSeq" id="WP_048661159.1">
    <property type="nucleotide sequence ID" value="NZ_AP025477.1"/>
</dbReference>
<keyword evidence="4 12" id="KW-1003">Cell membrane</keyword>
<evidence type="ECO:0000256" key="6">
    <source>
        <dbReference type="ARBA" id="ARBA00022692"/>
    </source>
</evidence>
<dbReference type="GO" id="GO:0005886">
    <property type="term" value="C:plasma membrane"/>
    <property type="evidence" value="ECO:0007669"/>
    <property type="project" value="UniProtKB-SubCell"/>
</dbReference>
<dbReference type="EMBL" id="CCJV01000082">
    <property type="protein sequence ID" value="CDT27854.1"/>
    <property type="molecule type" value="Genomic_DNA"/>
</dbReference>
<feature type="transmembrane region" description="Helical" evidence="12">
    <location>
        <begin position="387"/>
        <end position="409"/>
    </location>
</feature>